<keyword evidence="3" id="KW-1185">Reference proteome</keyword>
<dbReference type="RefSeq" id="NP_817745.1">
    <property type="nucleotide sequence ID" value="NC_004683.1"/>
</dbReference>
<accession>Q854T2</accession>
<dbReference type="Pfam" id="PF07505">
    <property type="entry name" value="DUF5131"/>
    <property type="match status" value="1"/>
</dbReference>
<gene>
    <name evidence="2" type="primary">68</name>
    <name evidence="2" type="ORF">PBI_CHE9C_68</name>
</gene>
<dbReference type="Proteomes" id="UP000000967">
    <property type="component" value="Segment"/>
</dbReference>
<evidence type="ECO:0008006" key="4">
    <source>
        <dbReference type="Google" id="ProtNLM"/>
    </source>
</evidence>
<sequence length="386" mass="43170">MVPPATSHAPFRVGASTTTRTTETPVSTGEPMSDHTGIEWTDATWNPVTGCTKLSPASPGCQNCYASTFAERFRGTPGHYFERGFDVQLRYDKLLQPMRWRRPRRIFVNSMSDLFHDQVPDAYIAKVFAVMALAPQHTFQVLTKRHGRMRSLLSREDFRELMHAAGTNRAEMSDAAGEWLRSESPWPLPNVWLGVSTENQKWADVRIPALLDTPAAVRFISAEPLLGPVDLTPWIGCPHDSLSGVDNAPLDSPKKRWRCDQCRASVLAGTVTNVGLHWVIVGGESGPGARPMHPDWARGLRDQCTAAGVPFLFKQWGQYRPWLPSDTNRNVDTYVRRETGASADYVQVSGPAAMPGHWYAMVRVGKKRAGRELDGRTWDQYPEVTR</sequence>
<name>Q854T2_9CAUD</name>
<feature type="region of interest" description="Disordered" evidence="1">
    <location>
        <begin position="1"/>
        <end position="36"/>
    </location>
</feature>
<evidence type="ECO:0000256" key="1">
    <source>
        <dbReference type="SAM" id="MobiDB-lite"/>
    </source>
</evidence>
<organism evidence="2 3">
    <name type="scientific">Mycobacterium phage Che9c</name>
    <dbReference type="NCBI Taxonomy" id="2907832"/>
    <lineage>
        <taxon>Viruses</taxon>
        <taxon>Duplodnaviria</taxon>
        <taxon>Heunggongvirae</taxon>
        <taxon>Uroviricota</taxon>
        <taxon>Caudoviricetes</taxon>
        <taxon>Chenonavirus</taxon>
        <taxon>Chenonavirus Che9c</taxon>
    </lineage>
</organism>
<dbReference type="InterPro" id="IPR011101">
    <property type="entry name" value="DUF5131"/>
</dbReference>
<feature type="compositionally biased region" description="Low complexity" evidence="1">
    <location>
        <begin position="12"/>
        <end position="30"/>
    </location>
</feature>
<dbReference type="KEGG" id="vg:1259370"/>
<protein>
    <recommendedName>
        <fullName evidence="4">Phage Gp37/Gp68 family protein</fullName>
    </recommendedName>
</protein>
<proteinExistence type="predicted"/>
<evidence type="ECO:0000313" key="3">
    <source>
        <dbReference type="Proteomes" id="UP000000967"/>
    </source>
</evidence>
<dbReference type="EMBL" id="AY129333">
    <property type="protein sequence ID" value="AAN12626.1"/>
    <property type="molecule type" value="Genomic_DNA"/>
</dbReference>
<reference evidence="2 3" key="1">
    <citation type="journal article" date="2003" name="Cell">
        <title>Origins of highly mosaic mycobacteriophage genomes.</title>
        <authorList>
            <person name="Pedulla M.L."/>
            <person name="Ford M.E."/>
            <person name="Houtz J.M."/>
            <person name="Karthikeyan T."/>
            <person name="Wadsworth C."/>
            <person name="Lewis J.A."/>
            <person name="Jacobs-Sera D."/>
            <person name="Falbo J."/>
            <person name="Gross J."/>
            <person name="Pannunzio N.R."/>
            <person name="Brucker W."/>
            <person name="Kumar V."/>
            <person name="Kandasamy J."/>
            <person name="Keenan L."/>
            <person name="Bardarov S."/>
            <person name="Kriakov J."/>
            <person name="Lawrence J.G."/>
            <person name="Jacobs W.R. Jr."/>
            <person name="Hendrix R.W."/>
            <person name="Hatfull G.F."/>
        </authorList>
    </citation>
    <scope>NUCLEOTIDE SEQUENCE</scope>
</reference>
<evidence type="ECO:0000313" key="2">
    <source>
        <dbReference type="EMBL" id="AAN12626.1"/>
    </source>
</evidence>